<dbReference type="InterPro" id="IPR003777">
    <property type="entry name" value="XdhC_CoxI"/>
</dbReference>
<dbReference type="Pfam" id="PF02625">
    <property type="entry name" value="XdhC_CoxI"/>
    <property type="match status" value="1"/>
</dbReference>
<dbReference type="InterPro" id="IPR052698">
    <property type="entry name" value="MoCofactor_Util/Proc"/>
</dbReference>
<dbReference type="STRING" id="377629.TERTU_2065"/>
<dbReference type="EMBL" id="CP001614">
    <property type="protein sequence ID" value="ACR12618.1"/>
    <property type="molecule type" value="Genomic_DNA"/>
</dbReference>
<dbReference type="InterPro" id="IPR027051">
    <property type="entry name" value="XdhC_Rossmann_dom"/>
</dbReference>
<accession>C5BIS9</accession>
<evidence type="ECO:0000313" key="4">
    <source>
        <dbReference type="Proteomes" id="UP000009080"/>
    </source>
</evidence>
<gene>
    <name evidence="3" type="primary">xdhC</name>
    <name evidence="3" type="ordered locus">TERTU_2065</name>
</gene>
<dbReference type="eggNOG" id="COG1975">
    <property type="taxonomic scope" value="Bacteria"/>
</dbReference>
<proteinExistence type="predicted"/>
<dbReference type="Pfam" id="PF13478">
    <property type="entry name" value="XdhC_C"/>
    <property type="match status" value="1"/>
</dbReference>
<dbReference type="PANTHER" id="PTHR30388">
    <property type="entry name" value="ALDEHYDE OXIDOREDUCTASE MOLYBDENUM COFACTOR ASSEMBLY PROTEIN"/>
    <property type="match status" value="1"/>
</dbReference>
<dbReference type="PANTHER" id="PTHR30388:SF6">
    <property type="entry name" value="XANTHINE DEHYDROGENASE SUBUNIT A-RELATED"/>
    <property type="match status" value="1"/>
</dbReference>
<dbReference type="OrthoDB" id="61481at2"/>
<dbReference type="HOGENOM" id="CLU_041115_4_0_6"/>
<evidence type="ECO:0000259" key="1">
    <source>
        <dbReference type="Pfam" id="PF02625"/>
    </source>
</evidence>
<organism evidence="3 4">
    <name type="scientific">Teredinibacter turnerae (strain ATCC 39867 / T7901)</name>
    <dbReference type="NCBI Taxonomy" id="377629"/>
    <lineage>
        <taxon>Bacteria</taxon>
        <taxon>Pseudomonadati</taxon>
        <taxon>Pseudomonadota</taxon>
        <taxon>Gammaproteobacteria</taxon>
        <taxon>Cellvibrionales</taxon>
        <taxon>Cellvibrionaceae</taxon>
        <taxon>Teredinibacter</taxon>
    </lineage>
</organism>
<feature type="domain" description="XdhC Rossmann" evidence="2">
    <location>
        <begin position="109"/>
        <end position="251"/>
    </location>
</feature>
<feature type="domain" description="XdhC- CoxI" evidence="1">
    <location>
        <begin position="16"/>
        <end position="76"/>
    </location>
</feature>
<dbReference type="Proteomes" id="UP000009080">
    <property type="component" value="Chromosome"/>
</dbReference>
<dbReference type="InterPro" id="IPR014308">
    <property type="entry name" value="Xanthine_DH_XdhC"/>
</dbReference>
<dbReference type="NCBIfam" id="TIGR02964">
    <property type="entry name" value="xanthine_xdhC"/>
    <property type="match status" value="1"/>
</dbReference>
<dbReference type="RefSeq" id="WP_015818730.1">
    <property type="nucleotide sequence ID" value="NC_012997.1"/>
</dbReference>
<name>C5BIS9_TERTT</name>
<reference evidence="3 4" key="1">
    <citation type="journal article" date="2009" name="PLoS ONE">
        <title>The complete genome of Teredinibacter turnerae T7901: an intracellular endosymbiont of marine wood-boring bivalves (shipworms).</title>
        <authorList>
            <person name="Yang J.C."/>
            <person name="Madupu R."/>
            <person name="Durkin A.S."/>
            <person name="Ekborg N.A."/>
            <person name="Pedamallu C.S."/>
            <person name="Hostetler J.B."/>
            <person name="Radune D."/>
            <person name="Toms B.S."/>
            <person name="Henrissat B."/>
            <person name="Coutinho P.M."/>
            <person name="Schwarz S."/>
            <person name="Field L."/>
            <person name="Trindade-Silva A.E."/>
            <person name="Soares C.A.G."/>
            <person name="Elshahawi S."/>
            <person name="Hanora A."/>
            <person name="Schmidt E.W."/>
            <person name="Haygood M.G."/>
            <person name="Posfai J."/>
            <person name="Benner J."/>
            <person name="Madinger C."/>
            <person name="Nove J."/>
            <person name="Anton B."/>
            <person name="Chaudhary K."/>
            <person name="Foster J."/>
            <person name="Holman A."/>
            <person name="Kumar S."/>
            <person name="Lessard P.A."/>
            <person name="Luyten Y.A."/>
            <person name="Slatko B."/>
            <person name="Wood N."/>
            <person name="Wu B."/>
            <person name="Teplitski M."/>
            <person name="Mougous J.D."/>
            <person name="Ward N."/>
            <person name="Eisen J.A."/>
            <person name="Badger J.H."/>
            <person name="Distel D.L."/>
        </authorList>
    </citation>
    <scope>NUCLEOTIDE SEQUENCE [LARGE SCALE GENOMIC DNA]</scope>
    <source>
        <strain evidence="4">ATCC 39867 / T7901</strain>
    </source>
</reference>
<protein>
    <submittedName>
        <fullName evidence="3">Xanthine dehydrogenase accessory protein XdhC</fullName>
    </submittedName>
</protein>
<dbReference type="KEGG" id="ttu:TERTU_2065"/>
<evidence type="ECO:0000259" key="2">
    <source>
        <dbReference type="Pfam" id="PF13478"/>
    </source>
</evidence>
<dbReference type="AlphaFoldDB" id="C5BIS9"/>
<dbReference type="Gene3D" id="3.40.50.720">
    <property type="entry name" value="NAD(P)-binding Rossmann-like Domain"/>
    <property type="match status" value="1"/>
</dbReference>
<keyword evidence="4" id="KW-1185">Reference proteome</keyword>
<sequence length="280" mass="30963">MTTHLQWHQAIPLCERANQPWAIATVLGVRGSTPRDAGTKMVITATETYDTVGGGKLEWLIINKARELFGTGKPEQHTEQLVLGQNTQQCCGGAVTLLLETFIPAKNTLHIFGAGHVAHALLKIVGELDLRVHWIDNRPEQFPSVLPINTQSHVYPNPVQHIEIMQPQAMALVLTHDHSLDYQLCTALLDRGDCRYIGLIGSRTKSLRFKKRLQSDAFSTDAINALNCPVGLDSVPGKQPMEVAVSIAGQIIQQLYCLPEPATKKNNRVSWQQLVDELAE</sequence>
<evidence type="ECO:0000313" key="3">
    <source>
        <dbReference type="EMBL" id="ACR12618.1"/>
    </source>
</evidence>